<keyword evidence="1 3" id="KW-0808">Transferase</keyword>
<dbReference type="CDD" id="cd03784">
    <property type="entry name" value="GT1_Gtf-like"/>
    <property type="match status" value="1"/>
</dbReference>
<evidence type="ECO:0000313" key="3">
    <source>
        <dbReference type="EMBL" id="OLP92856.1"/>
    </source>
</evidence>
<dbReference type="PANTHER" id="PTHR48050">
    <property type="entry name" value="STEROL 3-BETA-GLUCOSYLTRANSFERASE"/>
    <property type="match status" value="1"/>
</dbReference>
<dbReference type="PANTHER" id="PTHR48050:SF13">
    <property type="entry name" value="STEROL 3-BETA-GLUCOSYLTRANSFERASE UGT80A2"/>
    <property type="match status" value="1"/>
</dbReference>
<sequence>MDSGDVGSFAVTSQVCTGNSKLPKRDELEAPSRYLEQTRARFLVQRSRASYPGPEEAKSEKRQWDLLHGSELDRSASPVSVGSSVLEDAEGSPSKSAPPGTSEAMQGAHRTMKSSGQQEVVSASSPRFENMGESLRFAFVMPMATGHLNPSLPLARSLIQLGHEVHYLSREAVRAAIEKTGASFTDAAEEQVELYENREQDIMGAFRTVAREHGMEDAPMMVGISTISPIHLELQLPGTIRWLQRLQPHVVLFCPMMNAEAVYAAKTLQIPSVGLWTFAGPGGMVGILNMFLKQSGIPMEEVMARVEAFQPMKDSMARLKENYNVTYDFSKSMSPMGFLSTLCEANFNLITTAEEFQDPFPGELSRAYVEAGAKFEYVGPLLEDDVPELELEAEKAMKAVAEARSVGRKVVLASMGTILVSDTDDVGWRDVPRDGSERPRGLTGKQLCQAAWSAVFDAFGATDEASQAPLLIVAVGRQPDALTDIDIPRNALCLPVLPQVPLLKSGVNLFLTHGGQNSFMESLSAGVPVVVCPGFGDQAVNAMKAEAMGVGLQVQRPLPPHGEEMTAIASYRADVSAALVRTLQEPQFAEKARHCKECLRNAGGLCKARELLFGLVGQSFPKLLGHAPPVSPKSAKASDVPCAKSLPAETSAPP</sequence>
<evidence type="ECO:0000313" key="4">
    <source>
        <dbReference type="Proteomes" id="UP000186817"/>
    </source>
</evidence>
<gene>
    <name evidence="3" type="primary">ATG26</name>
    <name evidence="3" type="ORF">AK812_SmicGene25286</name>
</gene>
<comment type="caution">
    <text evidence="3">The sequence shown here is derived from an EMBL/GenBank/DDBJ whole genome shotgun (WGS) entry which is preliminary data.</text>
</comment>
<dbReference type="Gene3D" id="3.40.50.2000">
    <property type="entry name" value="Glycogen Phosphorylase B"/>
    <property type="match status" value="2"/>
</dbReference>
<dbReference type="Pfam" id="PF00201">
    <property type="entry name" value="UDPGT"/>
    <property type="match status" value="1"/>
</dbReference>
<dbReference type="AlphaFoldDB" id="A0A1Q9DCA7"/>
<proteinExistence type="predicted"/>
<feature type="compositionally biased region" description="Polar residues" evidence="2">
    <location>
        <begin position="10"/>
        <end position="20"/>
    </location>
</feature>
<evidence type="ECO:0000256" key="1">
    <source>
        <dbReference type="ARBA" id="ARBA00022679"/>
    </source>
</evidence>
<evidence type="ECO:0000256" key="2">
    <source>
        <dbReference type="SAM" id="MobiDB-lite"/>
    </source>
</evidence>
<dbReference type="SUPFAM" id="SSF53756">
    <property type="entry name" value="UDP-Glycosyltransferase/glycogen phosphorylase"/>
    <property type="match status" value="1"/>
</dbReference>
<feature type="region of interest" description="Disordered" evidence="2">
    <location>
        <begin position="629"/>
        <end position="654"/>
    </location>
</feature>
<dbReference type="InterPro" id="IPR002213">
    <property type="entry name" value="UDP_glucos_trans"/>
</dbReference>
<accession>A0A1Q9DCA7</accession>
<dbReference type="EMBL" id="LSRX01000605">
    <property type="protein sequence ID" value="OLP92856.1"/>
    <property type="molecule type" value="Genomic_DNA"/>
</dbReference>
<feature type="compositionally biased region" description="Basic and acidic residues" evidence="2">
    <location>
        <begin position="55"/>
        <end position="74"/>
    </location>
</feature>
<name>A0A1Q9DCA7_SYMMI</name>
<protein>
    <submittedName>
        <fullName evidence="3">Sterol 3-beta-glucosyltransferase</fullName>
    </submittedName>
</protein>
<feature type="region of interest" description="Disordered" evidence="2">
    <location>
        <begin position="1"/>
        <end position="126"/>
    </location>
</feature>
<dbReference type="OrthoDB" id="5835829at2759"/>
<dbReference type="GO" id="GO:0008194">
    <property type="term" value="F:UDP-glycosyltransferase activity"/>
    <property type="evidence" value="ECO:0007669"/>
    <property type="project" value="InterPro"/>
</dbReference>
<feature type="compositionally biased region" description="Polar residues" evidence="2">
    <location>
        <begin position="113"/>
        <end position="126"/>
    </location>
</feature>
<keyword evidence="4" id="KW-1185">Reference proteome</keyword>
<organism evidence="3 4">
    <name type="scientific">Symbiodinium microadriaticum</name>
    <name type="common">Dinoflagellate</name>
    <name type="synonym">Zooxanthella microadriatica</name>
    <dbReference type="NCBI Taxonomy" id="2951"/>
    <lineage>
        <taxon>Eukaryota</taxon>
        <taxon>Sar</taxon>
        <taxon>Alveolata</taxon>
        <taxon>Dinophyceae</taxon>
        <taxon>Suessiales</taxon>
        <taxon>Symbiodiniaceae</taxon>
        <taxon>Symbiodinium</taxon>
    </lineage>
</organism>
<dbReference type="Proteomes" id="UP000186817">
    <property type="component" value="Unassembled WGS sequence"/>
</dbReference>
<reference evidence="3 4" key="1">
    <citation type="submission" date="2016-02" db="EMBL/GenBank/DDBJ databases">
        <title>Genome analysis of coral dinoflagellate symbionts highlights evolutionary adaptations to a symbiotic lifestyle.</title>
        <authorList>
            <person name="Aranda M."/>
            <person name="Li Y."/>
            <person name="Liew Y.J."/>
            <person name="Baumgarten S."/>
            <person name="Simakov O."/>
            <person name="Wilson M."/>
            <person name="Piel J."/>
            <person name="Ashoor H."/>
            <person name="Bougouffa S."/>
            <person name="Bajic V.B."/>
            <person name="Ryu T."/>
            <person name="Ravasi T."/>
            <person name="Bayer T."/>
            <person name="Micklem G."/>
            <person name="Kim H."/>
            <person name="Bhak J."/>
            <person name="Lajeunesse T.C."/>
            <person name="Voolstra C.R."/>
        </authorList>
    </citation>
    <scope>NUCLEOTIDE SEQUENCE [LARGE SCALE GENOMIC DNA]</scope>
    <source>
        <strain evidence="3 4">CCMP2467</strain>
    </source>
</reference>
<dbReference type="InterPro" id="IPR050426">
    <property type="entry name" value="Glycosyltransferase_28"/>
</dbReference>